<dbReference type="GO" id="GO:0006623">
    <property type="term" value="P:protein targeting to vacuole"/>
    <property type="evidence" value="ECO:0007669"/>
    <property type="project" value="InterPro"/>
</dbReference>
<keyword evidence="5" id="KW-1185">Reference proteome</keyword>
<dbReference type="InterPro" id="IPR036322">
    <property type="entry name" value="WD40_repeat_dom_sf"/>
</dbReference>
<evidence type="ECO:0000259" key="3">
    <source>
        <dbReference type="Pfam" id="PF25066"/>
    </source>
</evidence>
<evidence type="ECO:0008006" key="6">
    <source>
        <dbReference type="Google" id="ProtNLM"/>
    </source>
</evidence>
<dbReference type="PANTHER" id="PTHR12616:SF8">
    <property type="entry name" value="VACUOLAR PROTEIN SORTING-ASSOCIATED PROTEIN 8 HOMOLOG"/>
    <property type="match status" value="1"/>
</dbReference>
<dbReference type="RefSeq" id="XP_044658844.1">
    <property type="nucleotide sequence ID" value="XM_044802909.1"/>
</dbReference>
<proteinExistence type="predicted"/>
<dbReference type="Pfam" id="PF12816">
    <property type="entry name" value="TPR_Vps8"/>
    <property type="match status" value="1"/>
</dbReference>
<dbReference type="PANTHER" id="PTHR12616">
    <property type="entry name" value="VACUOLAR PROTEIN SORTING VPS41"/>
    <property type="match status" value="1"/>
</dbReference>
<feature type="compositionally biased region" description="Low complexity" evidence="1">
    <location>
        <begin position="177"/>
        <end position="195"/>
    </location>
</feature>
<dbReference type="EMBL" id="BOLY01000004">
    <property type="protein sequence ID" value="GIZ44357.1"/>
    <property type="molecule type" value="Genomic_DNA"/>
</dbReference>
<dbReference type="GeneID" id="68293132"/>
<evidence type="ECO:0000313" key="5">
    <source>
        <dbReference type="Proteomes" id="UP000825890"/>
    </source>
</evidence>
<organism evidence="4 5">
    <name type="scientific">Cercospora kikuchii</name>
    <dbReference type="NCBI Taxonomy" id="84275"/>
    <lineage>
        <taxon>Eukaryota</taxon>
        <taxon>Fungi</taxon>
        <taxon>Dikarya</taxon>
        <taxon>Ascomycota</taxon>
        <taxon>Pezizomycotina</taxon>
        <taxon>Dothideomycetes</taxon>
        <taxon>Dothideomycetidae</taxon>
        <taxon>Mycosphaerellales</taxon>
        <taxon>Mycosphaerellaceae</taxon>
        <taxon>Cercospora</taxon>
    </lineage>
</organism>
<sequence>MSSVIGDAHEGGSNEDVEADESTRDAEARIETGQEEDHEDVEYGDFEEPLPREEVLAVEEGVLPEPGNEHAEADTTEAVDDAGDQDFAQLENGQESSVAGEDADVGPSTPIAKGSPVGSPLDSGSIPDDTPSRAGSVASTPRDASPMPRRPSQRKVVPRTPSGALQPFERRFETRLSSAPASPRAQSPAFLSPHSRQISISSQLSGISSHAGDSATDTPQAPWDVIRWTKLRKLTGQAFSESGKRSFGRPTCMAVSALIAVGTSKGLVLGFDYHQTLKIIIGPGTKATECGSVTSLAIAADYSTIASGHANGSIFTWEVSRPSRPFLHISPLDRSVLRERAHPDGHLEDSAILHVGFLGTRHTALVSADAGGMAFSHLATRGLGAVTRSIKTTRLLGRYPPANPQEERARKPSSVLAFSPLPLGNIEQATDAMGLTALLTPYLLVIVSTTPIAQTQHKSPRPKDVTPHSTLSGCLAWFPAVKLKSSSADAEKGTSDTKLVYCWSNVLTVLDVKIMEAKEEDKQKPPTLEFHARSRWRADEAIVAVQWLSRSVLGVLTISQRLLIVEDGTLQVTDSIDLLHRHIYHQDLFSHQLQSVVERLDSEDPSLHGVIADAFYMSFKAYKGRTFLLGFNDLTVGTLSNWADRLMALMENGDHINAIRLATEYYTGGANNVVIGLPEADAARHEVVRERLLAMISASLNYTFAQQDEDRDARLKELAEVCFEACVAMKELDYLCATVFEIFEESDEEDVFIATLEPYVLEGELTGLPPAVVAATVTYFISENQAARLEELLIRLDPHSFDLDQVTMLCRQHSLYDALIYVWTQAIRDYVSPLIDLLSLMMMIQEGDEEEVRLDHPFYAPAMKTYAYLAYSLTGRRYPSGDFMDDDEAYRARMDLYEYLFSGTAVAWPPGTKKIFHTTQHRFEEPAFPYLDLLLQFDAASFMSMLNEAFEDPFLNENDEEAAVNGTNHSNGVLSKKKSRQQIIEIMLGVMRQGEFDPEQVIYLDMFVARSMSKYPGQLILTGTLLNGTLQRLCRPPLESLRDDCQLSVEYLLSVYHPANTAALIEALRHARFFRVLKTVYRGERMLTELLSTYFEDPEDKEHVFDCITFCLREVPGLTPKQSAAIKGLIAEHVQDLADIDIVAASRTLATTAADLLQTSVDTLSDSYQQFLFLRTLLEPALLRDQRVTTSPLPQDRQAAFTEQYVRLMCQHEPLHVADYIKTLSTSDLRLEQVLPAMEKLSVIDAAVALLARDGLARDAMDRLVSHMQSLQHALASLLHSAATNPHITPAQDTCDELVEDLEKYTNVGIWLCQGQTSTAVRTPRPRTNLAWEIDENDLDMDEFLWLNLVDAIVQVSQNVGAAASHYDRHPAAHEPDSFDTNRLASSLRSNVQQTFTALLAATATPDARTGSNTITSTKQSAPNHLSFLRILRAFLSRASKFAPSLSELRAVLADIFSAYTFEQSVLELAHGLLGADVFAEIDEVVTLRQRGWRPRTQVCENCKRRAWGPGSGEIVWDEWVLKEQEREVEKARKVLERGGGEQARRLSRGKGKMSVPTTPGVGPVPDEEERKKLTLVVFACRHVFHRVCLDGEGSEGGEGFLTAGSGAGRLGLTATATVGRREMYKCPICVES</sequence>
<dbReference type="InterPro" id="IPR045111">
    <property type="entry name" value="Vps41/Vps8"/>
</dbReference>
<feature type="compositionally biased region" description="Basic and acidic residues" evidence="1">
    <location>
        <begin position="21"/>
        <end position="32"/>
    </location>
</feature>
<dbReference type="GO" id="GO:0005770">
    <property type="term" value="C:late endosome"/>
    <property type="evidence" value="ECO:0007669"/>
    <property type="project" value="TreeGrafter"/>
</dbReference>
<dbReference type="SUPFAM" id="SSF50978">
    <property type="entry name" value="WD40 repeat-like"/>
    <property type="match status" value="1"/>
</dbReference>
<evidence type="ECO:0000256" key="1">
    <source>
        <dbReference type="SAM" id="MobiDB-lite"/>
    </source>
</evidence>
<protein>
    <recommendedName>
        <fullName evidence="6">Vacuolar protein sorting-associated protein 8 central domain-containing protein</fullName>
    </recommendedName>
</protein>
<evidence type="ECO:0000259" key="2">
    <source>
        <dbReference type="Pfam" id="PF12816"/>
    </source>
</evidence>
<reference evidence="4 5" key="1">
    <citation type="submission" date="2021-01" db="EMBL/GenBank/DDBJ databases">
        <title>Cercospora kikuchii MAFF 305040 whole genome shotgun sequence.</title>
        <authorList>
            <person name="Kashiwa T."/>
            <person name="Suzuki T."/>
        </authorList>
    </citation>
    <scope>NUCLEOTIDE SEQUENCE [LARGE SCALE GENOMIC DNA]</scope>
    <source>
        <strain evidence="4 5">MAFF 305040</strain>
    </source>
</reference>
<gene>
    <name evidence="4" type="ORF">CKM354_000755700</name>
</gene>
<feature type="region of interest" description="Disordered" evidence="1">
    <location>
        <begin position="1"/>
        <end position="195"/>
    </location>
</feature>
<dbReference type="InterPro" id="IPR059070">
    <property type="entry name" value="TPR_VPS8_2"/>
</dbReference>
<dbReference type="GO" id="GO:0034058">
    <property type="term" value="P:endosomal vesicle fusion"/>
    <property type="evidence" value="ECO:0007669"/>
    <property type="project" value="TreeGrafter"/>
</dbReference>
<dbReference type="Pfam" id="PF23410">
    <property type="entry name" value="Beta-prop_VPS8"/>
    <property type="match status" value="1"/>
</dbReference>
<feature type="compositionally biased region" description="Low complexity" evidence="1">
    <location>
        <begin position="1556"/>
        <end position="1565"/>
    </location>
</feature>
<feature type="compositionally biased region" description="Acidic residues" evidence="1">
    <location>
        <begin position="74"/>
        <end position="84"/>
    </location>
</feature>
<dbReference type="GO" id="GO:0030897">
    <property type="term" value="C:HOPS complex"/>
    <property type="evidence" value="ECO:0007669"/>
    <property type="project" value="TreeGrafter"/>
</dbReference>
<name>A0A9P3FHK9_9PEZI</name>
<comment type="caution">
    <text evidence="4">The sequence shown here is derived from an EMBL/GenBank/DDBJ whole genome shotgun (WGS) entry which is preliminary data.</text>
</comment>
<accession>A0A9P3FHK9</accession>
<dbReference type="OrthoDB" id="289913at2759"/>
<feature type="domain" description="VPS8-like TPR-like repeats" evidence="3">
    <location>
        <begin position="1292"/>
        <end position="1489"/>
    </location>
</feature>
<evidence type="ECO:0000313" key="4">
    <source>
        <dbReference type="EMBL" id="GIZ44357.1"/>
    </source>
</evidence>
<dbReference type="InterPro" id="IPR025941">
    <property type="entry name" value="Vps8_central_dom"/>
</dbReference>
<feature type="domain" description="Vacuolar protein sorting-associated protein 8 central" evidence="2">
    <location>
        <begin position="751"/>
        <end position="950"/>
    </location>
</feature>
<feature type="region of interest" description="Disordered" evidence="1">
    <location>
        <begin position="1539"/>
        <end position="1567"/>
    </location>
</feature>
<feature type="region of interest" description="Disordered" evidence="1">
    <location>
        <begin position="201"/>
        <end position="220"/>
    </location>
</feature>
<dbReference type="Pfam" id="PF25066">
    <property type="entry name" value="TPR_VPS8_2"/>
    <property type="match status" value="1"/>
</dbReference>
<feature type="compositionally biased region" description="Acidic residues" evidence="1">
    <location>
        <begin position="33"/>
        <end position="48"/>
    </location>
</feature>
<dbReference type="Proteomes" id="UP000825890">
    <property type="component" value="Unassembled WGS sequence"/>
</dbReference>